<keyword evidence="3" id="KW-1185">Reference proteome</keyword>
<feature type="transmembrane region" description="Helical" evidence="1">
    <location>
        <begin position="113"/>
        <end position="133"/>
    </location>
</feature>
<feature type="transmembrane region" description="Helical" evidence="1">
    <location>
        <begin position="197"/>
        <end position="213"/>
    </location>
</feature>
<feature type="transmembrane region" description="Helical" evidence="1">
    <location>
        <begin position="72"/>
        <end position="93"/>
    </location>
</feature>
<evidence type="ECO:0000313" key="2">
    <source>
        <dbReference type="EMBL" id="SDX49706.1"/>
    </source>
</evidence>
<sequence length="280" mass="31752">MSFLVIAPATLALWVVWFSVWTILRQVPPILEYGIWDVRLSTGALVISAILLGLSISLLHALRAGSDRATKIFGVLAVMVATPPIFIGARANLPVFGYSYYAGFDWIASEQVQLAWLALVVLSVLYFAHRTIVREPLRTEAKMPVRSSYQIWMMTLYWVLTGWFTVLALNAISPFWSQTWIELFEDVTSGESFRLRFSPQNVLIVAIALGLWLRSGATLWLVSVWAFAYHFSSFFNLARYYPKDHTNGPPKDYWLNHPVLILGILLAVIFIQRAKVIRAV</sequence>
<dbReference type="Proteomes" id="UP000199441">
    <property type="component" value="Unassembled WGS sequence"/>
</dbReference>
<reference evidence="3" key="1">
    <citation type="submission" date="2016-10" db="EMBL/GenBank/DDBJ databases">
        <authorList>
            <person name="Varghese N."/>
            <person name="Submissions S."/>
        </authorList>
    </citation>
    <scope>NUCLEOTIDE SEQUENCE [LARGE SCALE GENOMIC DNA]</scope>
    <source>
        <strain evidence="3">DSM 26922</strain>
    </source>
</reference>
<dbReference type="OrthoDB" id="9821403at2"/>
<dbReference type="RefSeq" id="WP_089948094.1">
    <property type="nucleotide sequence ID" value="NZ_FNOI01000008.1"/>
</dbReference>
<feature type="transmembrane region" description="Helical" evidence="1">
    <location>
        <begin position="220"/>
        <end position="241"/>
    </location>
</feature>
<evidence type="ECO:0000313" key="3">
    <source>
        <dbReference type="Proteomes" id="UP000199441"/>
    </source>
</evidence>
<protein>
    <submittedName>
        <fullName evidence="2">Uncharacterized protein</fullName>
    </submittedName>
</protein>
<keyword evidence="1" id="KW-1133">Transmembrane helix</keyword>
<keyword evidence="1" id="KW-0472">Membrane</keyword>
<organism evidence="2 3">
    <name type="scientific">Litoreibacter albidus</name>
    <dbReference type="NCBI Taxonomy" id="670155"/>
    <lineage>
        <taxon>Bacteria</taxon>
        <taxon>Pseudomonadati</taxon>
        <taxon>Pseudomonadota</taxon>
        <taxon>Alphaproteobacteria</taxon>
        <taxon>Rhodobacterales</taxon>
        <taxon>Roseobacteraceae</taxon>
        <taxon>Litoreibacter</taxon>
    </lineage>
</organism>
<dbReference type="EMBL" id="FNOI01000008">
    <property type="protein sequence ID" value="SDX49706.1"/>
    <property type="molecule type" value="Genomic_DNA"/>
</dbReference>
<feature type="transmembrane region" description="Helical" evidence="1">
    <location>
        <begin position="41"/>
        <end position="60"/>
    </location>
</feature>
<keyword evidence="1" id="KW-0812">Transmembrane</keyword>
<proteinExistence type="predicted"/>
<feature type="transmembrane region" description="Helical" evidence="1">
    <location>
        <begin position="253"/>
        <end position="271"/>
    </location>
</feature>
<gene>
    <name evidence="2" type="ORF">SAMN04488001_3369</name>
</gene>
<name>A0A1H3C6G9_9RHOB</name>
<dbReference type="AlphaFoldDB" id="A0A1H3C6G9"/>
<feature type="transmembrane region" description="Helical" evidence="1">
    <location>
        <begin position="154"/>
        <end position="177"/>
    </location>
</feature>
<evidence type="ECO:0000256" key="1">
    <source>
        <dbReference type="SAM" id="Phobius"/>
    </source>
</evidence>
<accession>A0A1H3C6G9</accession>